<dbReference type="EMBL" id="DYDO01000316">
    <property type="protein sequence ID" value="DBA13590.1"/>
    <property type="molecule type" value="Genomic_DNA"/>
</dbReference>
<evidence type="ECO:0000259" key="6">
    <source>
        <dbReference type="PROSITE" id="PS50023"/>
    </source>
</evidence>
<keyword evidence="1 5" id="KW-0479">Metal-binding</keyword>
<evidence type="ECO:0000256" key="1">
    <source>
        <dbReference type="ARBA" id="ARBA00022723"/>
    </source>
</evidence>
<feature type="domain" description="LIM zinc-binding" evidence="6">
    <location>
        <begin position="1"/>
        <end position="59"/>
    </location>
</feature>
<dbReference type="GO" id="GO:0008270">
    <property type="term" value="F:zinc ion binding"/>
    <property type="evidence" value="ECO:0007669"/>
    <property type="project" value="TreeGrafter"/>
</dbReference>
<dbReference type="SMART" id="SM00132">
    <property type="entry name" value="LIM"/>
    <property type="match status" value="1"/>
</dbReference>
<keyword evidence="2" id="KW-0677">Repeat</keyword>
<sequence length="76" mass="8229">MGVAVLRSTAERVTSLNKDWHRPCLKCEKCGKTLTPGGHAEHDGKPYCNQPCYSALFGPKDGLKGAPYSHSFLPGL</sequence>
<dbReference type="FunFam" id="2.10.110.10:FF:000025">
    <property type="entry name" value="Cysteine-rich protein 2"/>
    <property type="match status" value="1"/>
</dbReference>
<dbReference type="Pfam" id="PF00412">
    <property type="entry name" value="LIM"/>
    <property type="match status" value="1"/>
</dbReference>
<organism evidence="7 8">
    <name type="scientific">Pyxicephalus adspersus</name>
    <name type="common">African bullfrog</name>
    <dbReference type="NCBI Taxonomy" id="30357"/>
    <lineage>
        <taxon>Eukaryota</taxon>
        <taxon>Metazoa</taxon>
        <taxon>Chordata</taxon>
        <taxon>Craniata</taxon>
        <taxon>Vertebrata</taxon>
        <taxon>Euteleostomi</taxon>
        <taxon>Amphibia</taxon>
        <taxon>Batrachia</taxon>
        <taxon>Anura</taxon>
        <taxon>Neobatrachia</taxon>
        <taxon>Ranoidea</taxon>
        <taxon>Pyxicephalidae</taxon>
        <taxon>Pyxicephalinae</taxon>
        <taxon>Pyxicephalus</taxon>
    </lineage>
</organism>
<gene>
    <name evidence="7" type="ORF">GDO54_018538</name>
</gene>
<name>A0AAV2ZNY6_PYXAD</name>
<keyword evidence="8" id="KW-1185">Reference proteome</keyword>
<dbReference type="PANTHER" id="PTHR46074:SF3">
    <property type="entry name" value="CYSTEINE-RICH PROTEIN 1"/>
    <property type="match status" value="1"/>
</dbReference>
<dbReference type="PANTHER" id="PTHR46074">
    <property type="entry name" value="CYSTEINE-RICH PROTEIN CRIP FAMILY MEMBER"/>
    <property type="match status" value="1"/>
</dbReference>
<comment type="caution">
    <text evidence="7">The sequence shown here is derived from an EMBL/GenBank/DDBJ whole genome shotgun (WGS) entry which is preliminary data.</text>
</comment>
<evidence type="ECO:0000256" key="4">
    <source>
        <dbReference type="ARBA" id="ARBA00023038"/>
    </source>
</evidence>
<proteinExistence type="predicted"/>
<dbReference type="Proteomes" id="UP001181693">
    <property type="component" value="Unassembled WGS sequence"/>
</dbReference>
<evidence type="ECO:0000256" key="3">
    <source>
        <dbReference type="ARBA" id="ARBA00022833"/>
    </source>
</evidence>
<dbReference type="GO" id="GO:0008630">
    <property type="term" value="P:intrinsic apoptotic signaling pathway in response to DNA damage"/>
    <property type="evidence" value="ECO:0007669"/>
    <property type="project" value="TreeGrafter"/>
</dbReference>
<evidence type="ECO:0000313" key="7">
    <source>
        <dbReference type="EMBL" id="DBA13590.1"/>
    </source>
</evidence>
<evidence type="ECO:0000256" key="5">
    <source>
        <dbReference type="PROSITE-ProRule" id="PRU00125"/>
    </source>
</evidence>
<dbReference type="GO" id="GO:0010468">
    <property type="term" value="P:regulation of gene expression"/>
    <property type="evidence" value="ECO:0007669"/>
    <property type="project" value="TreeGrafter"/>
</dbReference>
<evidence type="ECO:0000256" key="2">
    <source>
        <dbReference type="ARBA" id="ARBA00022737"/>
    </source>
</evidence>
<dbReference type="InterPro" id="IPR001781">
    <property type="entry name" value="Znf_LIM"/>
</dbReference>
<dbReference type="AlphaFoldDB" id="A0AAV2ZNY6"/>
<dbReference type="Gene3D" id="2.10.110.10">
    <property type="entry name" value="Cysteine Rich Protein"/>
    <property type="match status" value="1"/>
</dbReference>
<accession>A0AAV2ZNY6</accession>
<keyword evidence="4 5" id="KW-0440">LIM domain</keyword>
<dbReference type="SUPFAM" id="SSF57716">
    <property type="entry name" value="Glucocorticoid receptor-like (DNA-binding domain)"/>
    <property type="match status" value="1"/>
</dbReference>
<dbReference type="PROSITE" id="PS50023">
    <property type="entry name" value="LIM_DOMAIN_2"/>
    <property type="match status" value="1"/>
</dbReference>
<evidence type="ECO:0000313" key="8">
    <source>
        <dbReference type="Proteomes" id="UP001181693"/>
    </source>
</evidence>
<protein>
    <recommendedName>
        <fullName evidence="6">LIM zinc-binding domain-containing protein</fullName>
    </recommendedName>
</protein>
<reference evidence="7" key="1">
    <citation type="thesis" date="2020" institute="ProQuest LLC" country="789 East Eisenhower Parkway, Ann Arbor, MI, USA">
        <title>Comparative Genomics and Chromosome Evolution.</title>
        <authorList>
            <person name="Mudd A.B."/>
        </authorList>
    </citation>
    <scope>NUCLEOTIDE SEQUENCE</scope>
    <source>
        <strain evidence="7">1538</strain>
        <tissue evidence="7">Blood</tissue>
    </source>
</reference>
<keyword evidence="3 5" id="KW-0862">Zinc</keyword>